<protein>
    <submittedName>
        <fullName evidence="3">NAD(P)H-binding protein</fullName>
    </submittedName>
</protein>
<dbReference type="Pfam" id="PF13460">
    <property type="entry name" value="NAD_binding_10"/>
    <property type="match status" value="1"/>
</dbReference>
<dbReference type="InterPro" id="IPR036291">
    <property type="entry name" value="NAD(P)-bd_dom_sf"/>
</dbReference>
<evidence type="ECO:0000259" key="2">
    <source>
        <dbReference type="Pfam" id="PF13460"/>
    </source>
</evidence>
<organism evidence="3 4">
    <name type="scientific">Bradyrhizobium archetypum</name>
    <dbReference type="NCBI Taxonomy" id="2721160"/>
    <lineage>
        <taxon>Bacteria</taxon>
        <taxon>Pseudomonadati</taxon>
        <taxon>Pseudomonadota</taxon>
        <taxon>Alphaproteobacteria</taxon>
        <taxon>Hyphomicrobiales</taxon>
        <taxon>Nitrobacteraceae</taxon>
        <taxon>Bradyrhizobium</taxon>
    </lineage>
</organism>
<dbReference type="InterPro" id="IPR051164">
    <property type="entry name" value="NmrA-like_oxidored"/>
</dbReference>
<dbReference type="AlphaFoldDB" id="A0A7Y4H5R4"/>
<feature type="domain" description="NAD(P)-binding" evidence="2">
    <location>
        <begin position="7"/>
        <end position="133"/>
    </location>
</feature>
<gene>
    <name evidence="3" type="ORF">HCN50_18075</name>
</gene>
<dbReference type="PANTHER" id="PTHR42748:SF3">
    <property type="entry name" value="BLL4366 PROTEIN"/>
    <property type="match status" value="1"/>
</dbReference>
<sequence>MKIVIIGGTGLIGSKLAPLLVSRGHEVLQASPSRGVNATTGEGLQQALAGADIVVDVSNSPSFEDKAVLHFFETGTANLVTAAKRAGVRHLIALSIVGTDRLESSGYFRAKLAQERLIAASGLAYTILRATQFFEFVGAIADSGRWDGEVHVSSQLMQPLLADEVAEALADVTLGEPANGIRDVAGPEAAPLADFVGRWLRKRGDTSKIVAAADVPYFGAALALRTLVPDEGARIMPTRFDDWLSKTA</sequence>
<name>A0A7Y4H5R4_9BRAD</name>
<dbReference type="EMBL" id="JAAVLW010000005">
    <property type="protein sequence ID" value="NOJ48131.1"/>
    <property type="molecule type" value="Genomic_DNA"/>
</dbReference>
<comment type="caution">
    <text evidence="3">The sequence shown here is derived from an EMBL/GenBank/DDBJ whole genome shotgun (WGS) entry which is preliminary data.</text>
</comment>
<accession>A0A7Y4H5R4</accession>
<reference evidence="3 4" key="1">
    <citation type="submission" date="2020-03" db="EMBL/GenBank/DDBJ databases">
        <title>Bradyrhizobium diversity isolated from nodules of Muelleranthus trifoliolatus.</title>
        <authorList>
            <person name="Klepa M."/>
            <person name="Helene L."/>
            <person name="Hungria M."/>
        </authorList>
    </citation>
    <scope>NUCLEOTIDE SEQUENCE [LARGE SCALE GENOMIC DNA]</scope>
    <source>
        <strain evidence="3 4">WSM 1744</strain>
    </source>
</reference>
<keyword evidence="4" id="KW-1185">Reference proteome</keyword>
<dbReference type="SUPFAM" id="SSF51735">
    <property type="entry name" value="NAD(P)-binding Rossmann-fold domains"/>
    <property type="match status" value="1"/>
</dbReference>
<evidence type="ECO:0000313" key="4">
    <source>
        <dbReference type="Proteomes" id="UP000528734"/>
    </source>
</evidence>
<evidence type="ECO:0000256" key="1">
    <source>
        <dbReference type="ARBA" id="ARBA00022857"/>
    </source>
</evidence>
<dbReference type="InterPro" id="IPR016040">
    <property type="entry name" value="NAD(P)-bd_dom"/>
</dbReference>
<dbReference type="Proteomes" id="UP000528734">
    <property type="component" value="Unassembled WGS sequence"/>
</dbReference>
<dbReference type="Gene3D" id="3.40.50.720">
    <property type="entry name" value="NAD(P)-binding Rossmann-like Domain"/>
    <property type="match status" value="1"/>
</dbReference>
<dbReference type="RefSeq" id="WP_171711006.1">
    <property type="nucleotide sequence ID" value="NZ_JAAVLW010000005.1"/>
</dbReference>
<evidence type="ECO:0000313" key="3">
    <source>
        <dbReference type="EMBL" id="NOJ48131.1"/>
    </source>
</evidence>
<keyword evidence="1" id="KW-0521">NADP</keyword>
<proteinExistence type="predicted"/>
<dbReference type="PANTHER" id="PTHR42748">
    <property type="entry name" value="NITROGEN METABOLITE REPRESSION PROTEIN NMRA FAMILY MEMBER"/>
    <property type="match status" value="1"/>
</dbReference>